<keyword evidence="3" id="KW-1185">Reference proteome</keyword>
<name>A0AA35QG44_9HYPO</name>
<protein>
    <submittedName>
        <fullName evidence="2">Uncharacterized protein</fullName>
    </submittedName>
</protein>
<accession>A0AA35QG44</accession>
<proteinExistence type="predicted"/>
<evidence type="ECO:0000313" key="2">
    <source>
        <dbReference type="EMBL" id="CAI6101350.1"/>
    </source>
</evidence>
<dbReference type="AlphaFoldDB" id="A0AA35QG44"/>
<sequence>MSVLRRRDRNEMLAFSATFEDGNLKMYGHSATVQDAAHRVVCCRFGRRDDEAGAQVALGLRAEAIRLRDKAIEDINKRYEEDEASRDSTFNGYDVLSDDYNEAP</sequence>
<organism evidence="2 3">
    <name type="scientific">Clonostachys chloroleuca</name>
    <dbReference type="NCBI Taxonomy" id="1926264"/>
    <lineage>
        <taxon>Eukaryota</taxon>
        <taxon>Fungi</taxon>
        <taxon>Dikarya</taxon>
        <taxon>Ascomycota</taxon>
        <taxon>Pezizomycotina</taxon>
        <taxon>Sordariomycetes</taxon>
        <taxon>Hypocreomycetidae</taxon>
        <taxon>Hypocreales</taxon>
        <taxon>Bionectriaceae</taxon>
        <taxon>Clonostachys</taxon>
    </lineage>
</organism>
<dbReference type="Proteomes" id="UP001160390">
    <property type="component" value="Unassembled WGS sequence"/>
</dbReference>
<feature type="region of interest" description="Disordered" evidence="1">
    <location>
        <begin position="78"/>
        <end position="104"/>
    </location>
</feature>
<comment type="caution">
    <text evidence="2">The sequence shown here is derived from an EMBL/GenBank/DDBJ whole genome shotgun (WGS) entry which is preliminary data.</text>
</comment>
<evidence type="ECO:0000256" key="1">
    <source>
        <dbReference type="SAM" id="MobiDB-lite"/>
    </source>
</evidence>
<gene>
    <name evidence="2" type="ORF">CCHLO57077_00006573</name>
</gene>
<reference evidence="2" key="1">
    <citation type="submission" date="2023-01" db="EMBL/GenBank/DDBJ databases">
        <authorList>
            <person name="Piombo E."/>
        </authorList>
    </citation>
    <scope>NUCLEOTIDE SEQUENCE</scope>
</reference>
<evidence type="ECO:0000313" key="3">
    <source>
        <dbReference type="Proteomes" id="UP001160390"/>
    </source>
</evidence>
<dbReference type="EMBL" id="CABFNP030001360">
    <property type="protein sequence ID" value="CAI6101350.1"/>
    <property type="molecule type" value="Genomic_DNA"/>
</dbReference>